<dbReference type="PANTHER" id="PTHR46161:SF1">
    <property type="entry name" value="NUCLEOSIDE DIPHOSPHATE KINASE HOMOLOG 5"/>
    <property type="match status" value="1"/>
</dbReference>
<name>A0ABP1NFN4_XYLVO</name>
<dbReference type="PRINTS" id="PR01243">
    <property type="entry name" value="NUCDPKINASE"/>
</dbReference>
<evidence type="ECO:0000313" key="6">
    <source>
        <dbReference type="EMBL" id="CAL7939242.1"/>
    </source>
</evidence>
<dbReference type="PANTHER" id="PTHR46161">
    <property type="entry name" value="NUCLEOSIDE DIPHOSPHATE KINASE"/>
    <property type="match status" value="1"/>
</dbReference>
<dbReference type="InterPro" id="IPR001564">
    <property type="entry name" value="Nucleoside_diP_kinase"/>
</dbReference>
<dbReference type="EMBL" id="CAXAJV020001289">
    <property type="protein sequence ID" value="CAL7939242.1"/>
    <property type="molecule type" value="Genomic_DNA"/>
</dbReference>
<sequence length="332" mass="37708">MCDCSTDERTGGGEKKAPETVTLFRKCTAPFRPGKDLAEPSVHDRISDKDAWGPVDSSQSDLGYTICGSPKGSQRSTSSSSSSSSEKIYKFVCPRECECLGEAEEAAWHPPIFPFEICVEEEEEIEERPDIECTLAIIKPEAVIYRKQIERRIFEEGFEIYQTRWLQLTPEQVSEFYSDKYGQLSFAHLVAYMASGPIVVYVLAKKNAVSEWRLLIGPPKVTEARFYYPDSIRAKYGRRGEEFKNAVHGSNTQDEAEREIHFFFPDVIIEPLLKNKATVDYLWETLNPILVEALSTCCKIKPADPVLWLANWLIANNPNKPRLPQDLVTIPR</sequence>
<evidence type="ECO:0000256" key="3">
    <source>
        <dbReference type="RuleBase" id="RU004011"/>
    </source>
</evidence>
<organism evidence="6 7">
    <name type="scientific">Xylocopa violacea</name>
    <name type="common">Violet carpenter bee</name>
    <name type="synonym">Apis violacea</name>
    <dbReference type="NCBI Taxonomy" id="135666"/>
    <lineage>
        <taxon>Eukaryota</taxon>
        <taxon>Metazoa</taxon>
        <taxon>Ecdysozoa</taxon>
        <taxon>Arthropoda</taxon>
        <taxon>Hexapoda</taxon>
        <taxon>Insecta</taxon>
        <taxon>Pterygota</taxon>
        <taxon>Neoptera</taxon>
        <taxon>Endopterygota</taxon>
        <taxon>Hymenoptera</taxon>
        <taxon>Apocrita</taxon>
        <taxon>Aculeata</taxon>
        <taxon>Apoidea</taxon>
        <taxon>Anthophila</taxon>
        <taxon>Apidae</taxon>
        <taxon>Xylocopa</taxon>
        <taxon>Xylocopa</taxon>
    </lineage>
</organism>
<evidence type="ECO:0000256" key="1">
    <source>
        <dbReference type="ARBA" id="ARBA00008142"/>
    </source>
</evidence>
<dbReference type="Proteomes" id="UP001642520">
    <property type="component" value="Unassembled WGS sequence"/>
</dbReference>
<keyword evidence="7" id="KW-1185">Reference proteome</keyword>
<dbReference type="InterPro" id="IPR036850">
    <property type="entry name" value="NDK-like_dom_sf"/>
</dbReference>
<proteinExistence type="inferred from homology"/>
<dbReference type="Pfam" id="PF00334">
    <property type="entry name" value="NDK"/>
    <property type="match status" value="1"/>
</dbReference>
<reference evidence="6 7" key="1">
    <citation type="submission" date="2024-08" db="EMBL/GenBank/DDBJ databases">
        <authorList>
            <person name="Will J Nash"/>
            <person name="Angela Man"/>
            <person name="Seanna McTaggart"/>
            <person name="Kendall Baker"/>
            <person name="Tom Barker"/>
            <person name="Leah Catchpole"/>
            <person name="Alex Durrant"/>
            <person name="Karim Gharbi"/>
            <person name="Naomi Irish"/>
            <person name="Gemy Kaithakottil"/>
            <person name="Debby Ku"/>
            <person name="Aaliyah Providence"/>
            <person name="Felix Shaw"/>
            <person name="David Swarbreck"/>
            <person name="Chris Watkins"/>
            <person name="Ann M. McCartney"/>
            <person name="Giulio Formenti"/>
            <person name="Alice Mouton"/>
            <person name="Noel Vella"/>
            <person name="Bjorn M von Reumont"/>
            <person name="Adriana Vella"/>
            <person name="Wilfried Haerty"/>
        </authorList>
    </citation>
    <scope>NUCLEOTIDE SEQUENCE [LARGE SCALE GENOMIC DNA]</scope>
</reference>
<dbReference type="CDD" id="cd22970">
    <property type="entry name" value="DD_NDKH5-like"/>
    <property type="match status" value="1"/>
</dbReference>
<comment type="caution">
    <text evidence="2">Lacks conserved residue(s) required for the propagation of feature annotation.</text>
</comment>
<dbReference type="SUPFAM" id="SSF54919">
    <property type="entry name" value="Nucleoside diphosphate kinase, NDK"/>
    <property type="match status" value="1"/>
</dbReference>
<feature type="compositionally biased region" description="Basic and acidic residues" evidence="4">
    <location>
        <begin position="33"/>
        <end position="51"/>
    </location>
</feature>
<comment type="caution">
    <text evidence="6">The sequence shown here is derived from an EMBL/GenBank/DDBJ whole genome shotgun (WGS) entry which is preliminary data.</text>
</comment>
<evidence type="ECO:0000256" key="4">
    <source>
        <dbReference type="SAM" id="MobiDB-lite"/>
    </source>
</evidence>
<evidence type="ECO:0000256" key="2">
    <source>
        <dbReference type="PROSITE-ProRule" id="PRU00706"/>
    </source>
</evidence>
<feature type="domain" description="Nucleoside diphosphate kinase-like" evidence="5">
    <location>
        <begin position="131"/>
        <end position="271"/>
    </location>
</feature>
<accession>A0ABP1NFN4</accession>
<feature type="region of interest" description="Disordered" evidence="4">
    <location>
        <begin position="31"/>
        <end position="59"/>
    </location>
</feature>
<dbReference type="Pfam" id="PF05186">
    <property type="entry name" value="Dpy-30"/>
    <property type="match status" value="1"/>
</dbReference>
<protein>
    <recommendedName>
        <fullName evidence="5">Nucleoside diphosphate kinase-like domain-containing protein</fullName>
    </recommendedName>
</protein>
<dbReference type="SMART" id="SM00562">
    <property type="entry name" value="NDK"/>
    <property type="match status" value="1"/>
</dbReference>
<dbReference type="Gene3D" id="1.20.890.10">
    <property type="entry name" value="cAMP-dependent protein kinase regulatory subunit, dimerization-anchoring domain"/>
    <property type="match status" value="1"/>
</dbReference>
<gene>
    <name evidence="6" type="ORF">XYLVIOL_LOCUS3757</name>
</gene>
<comment type="similarity">
    <text evidence="1 2 3">Belongs to the NDK family.</text>
</comment>
<dbReference type="PROSITE" id="PS51374">
    <property type="entry name" value="NDPK_LIKE"/>
    <property type="match status" value="1"/>
</dbReference>
<evidence type="ECO:0000259" key="5">
    <source>
        <dbReference type="SMART" id="SM00562"/>
    </source>
</evidence>
<evidence type="ECO:0000313" key="7">
    <source>
        <dbReference type="Proteomes" id="UP001642520"/>
    </source>
</evidence>
<dbReference type="Gene3D" id="3.30.70.141">
    <property type="entry name" value="Nucleoside diphosphate kinase-like domain"/>
    <property type="match status" value="1"/>
</dbReference>
<dbReference type="InterPro" id="IPR034907">
    <property type="entry name" value="NDK-like_dom"/>
</dbReference>
<dbReference type="InterPro" id="IPR007858">
    <property type="entry name" value="Dpy-30_motif"/>
</dbReference>